<dbReference type="EMBL" id="MGKW01000011">
    <property type="protein sequence ID" value="OGN34447.1"/>
    <property type="molecule type" value="Genomic_DNA"/>
</dbReference>
<dbReference type="InterPro" id="IPR047140">
    <property type="entry name" value="LabA"/>
</dbReference>
<proteinExistence type="predicted"/>
<dbReference type="PANTHER" id="PTHR35458">
    <property type="entry name" value="SLR0755 PROTEIN"/>
    <property type="match status" value="1"/>
</dbReference>
<name>A0A1F8HA17_9BACT</name>
<dbReference type="Pfam" id="PF01936">
    <property type="entry name" value="NYN"/>
    <property type="match status" value="1"/>
</dbReference>
<dbReference type="Gene3D" id="3.40.50.1010">
    <property type="entry name" value="5'-nuclease"/>
    <property type="match status" value="1"/>
</dbReference>
<comment type="caution">
    <text evidence="2">The sequence shown here is derived from an EMBL/GenBank/DDBJ whole genome shotgun (WGS) entry which is preliminary data.</text>
</comment>
<dbReference type="AlphaFoldDB" id="A0A1F8HA17"/>
<dbReference type="InterPro" id="IPR021139">
    <property type="entry name" value="NYN"/>
</dbReference>
<organism evidence="2 3">
    <name type="scientific">Candidatus Yanofskybacteria bacterium RIFCSPLOWO2_02_FULL_47_9b</name>
    <dbReference type="NCBI Taxonomy" id="1802708"/>
    <lineage>
        <taxon>Bacteria</taxon>
        <taxon>Candidatus Yanofskyibacteriota</taxon>
    </lineage>
</organism>
<dbReference type="PANTHER" id="PTHR35458:SF2">
    <property type="entry name" value="SLR0755 PROTEIN"/>
    <property type="match status" value="1"/>
</dbReference>
<sequence>MKKYAFIDVQNTDTTTKKLLGFQIDWPKFYLFLKNNWKCDKVFIYTGVDEGDIETITMLESLETKGCIVRAKTVFAYKNKDKDMDIICPNCQHPFIKSVDMGYNRKSNCDVELAVDAIEHAGKNNQFYIFTGDGDFEFLIRNINKKETRVAVVSSPRKVKTGPRHFSSRLSTKLRTMISESSGQSTFIDINNIRLKIQK</sequence>
<evidence type="ECO:0000313" key="3">
    <source>
        <dbReference type="Proteomes" id="UP000178155"/>
    </source>
</evidence>
<feature type="domain" description="NYN" evidence="1">
    <location>
        <begin position="6"/>
        <end position="157"/>
    </location>
</feature>
<evidence type="ECO:0000313" key="2">
    <source>
        <dbReference type="EMBL" id="OGN34447.1"/>
    </source>
</evidence>
<accession>A0A1F8HA17</accession>
<gene>
    <name evidence="2" type="ORF">A3I39_03365</name>
</gene>
<reference evidence="2 3" key="1">
    <citation type="journal article" date="2016" name="Nat. Commun.">
        <title>Thousands of microbial genomes shed light on interconnected biogeochemical processes in an aquifer system.</title>
        <authorList>
            <person name="Anantharaman K."/>
            <person name="Brown C.T."/>
            <person name="Hug L.A."/>
            <person name="Sharon I."/>
            <person name="Castelle C.J."/>
            <person name="Probst A.J."/>
            <person name="Thomas B.C."/>
            <person name="Singh A."/>
            <person name="Wilkins M.J."/>
            <person name="Karaoz U."/>
            <person name="Brodie E.L."/>
            <person name="Williams K.H."/>
            <person name="Hubbard S.S."/>
            <person name="Banfield J.F."/>
        </authorList>
    </citation>
    <scope>NUCLEOTIDE SEQUENCE [LARGE SCALE GENOMIC DNA]</scope>
</reference>
<dbReference type="Proteomes" id="UP000178155">
    <property type="component" value="Unassembled WGS sequence"/>
</dbReference>
<protein>
    <recommendedName>
        <fullName evidence="1">NYN domain-containing protein</fullName>
    </recommendedName>
</protein>
<evidence type="ECO:0000259" key="1">
    <source>
        <dbReference type="Pfam" id="PF01936"/>
    </source>
</evidence>
<dbReference type="GO" id="GO:0004540">
    <property type="term" value="F:RNA nuclease activity"/>
    <property type="evidence" value="ECO:0007669"/>
    <property type="project" value="InterPro"/>
</dbReference>